<dbReference type="InterPro" id="IPR001841">
    <property type="entry name" value="Znf_RING"/>
</dbReference>
<dbReference type="PROSITE" id="PS50089">
    <property type="entry name" value="ZF_RING_2"/>
    <property type="match status" value="1"/>
</dbReference>
<dbReference type="GO" id="GO:0033768">
    <property type="term" value="C:SUMO-targeted ubiquitin ligase complex"/>
    <property type="evidence" value="ECO:0007669"/>
    <property type="project" value="TreeGrafter"/>
</dbReference>
<dbReference type="HOGENOM" id="CLU_915241_0_0_1"/>
<dbReference type="Gene3D" id="3.30.40.10">
    <property type="entry name" value="Zinc/RING finger domain, C3HC4 (zinc finger)"/>
    <property type="match status" value="1"/>
</dbReference>
<dbReference type="Proteomes" id="UP000053110">
    <property type="component" value="Unassembled WGS sequence"/>
</dbReference>
<dbReference type="EMBL" id="UIGY01000065">
    <property type="protein sequence ID" value="SUZ09950.1"/>
    <property type="molecule type" value="Genomic_DNA"/>
</dbReference>
<dbReference type="GO" id="GO:0032183">
    <property type="term" value="F:SUMO binding"/>
    <property type="evidence" value="ECO:0007669"/>
    <property type="project" value="TreeGrafter"/>
</dbReference>
<feature type="region of interest" description="Disordered" evidence="5">
    <location>
        <begin position="133"/>
        <end position="169"/>
    </location>
</feature>
<reference evidence="9" key="1">
    <citation type="journal article" date="2013" name="Nat. Genet.">
        <title>The wheat powdery mildew genome shows the unique evolution of an obligate biotroph.</title>
        <authorList>
            <person name="Wicker T."/>
            <person name="Oberhaensli S."/>
            <person name="Parlange F."/>
            <person name="Buchmann J.P."/>
            <person name="Shatalina M."/>
            <person name="Roffler S."/>
            <person name="Ben-David R."/>
            <person name="Dolezel J."/>
            <person name="Simkova H."/>
            <person name="Schulze-Lefert P."/>
            <person name="Spanu P.D."/>
            <person name="Bruggmann R."/>
            <person name="Amselem J."/>
            <person name="Quesneville H."/>
            <person name="Ver Loren van Themaat E."/>
            <person name="Paape T."/>
            <person name="Shimizu K.K."/>
            <person name="Keller B."/>
        </authorList>
    </citation>
    <scope>NUCLEOTIDE SEQUENCE [LARGE SCALE GENOMIC DNA]</scope>
    <source>
        <strain evidence="9">96224</strain>
    </source>
</reference>
<dbReference type="InterPro" id="IPR013083">
    <property type="entry name" value="Znf_RING/FYVE/PHD"/>
</dbReference>
<organism evidence="8">
    <name type="scientific">Blumeria graminis f. sp. tritici 96224</name>
    <dbReference type="NCBI Taxonomy" id="1268274"/>
    <lineage>
        <taxon>Eukaryota</taxon>
        <taxon>Fungi</taxon>
        <taxon>Dikarya</taxon>
        <taxon>Ascomycota</taxon>
        <taxon>Pezizomycotina</taxon>
        <taxon>Leotiomycetes</taxon>
        <taxon>Erysiphales</taxon>
        <taxon>Erysiphaceae</taxon>
        <taxon>Blumeria</taxon>
    </lineage>
</organism>
<sequence>MENYIRSGGNLHESQMSDIPPHFLSAVEIDTEFPPALPTFDRLADPQESLPTINEPSATLQRNSPLDSASNDQLLDTPPPSNLIQTAQEFPILSSDYGDIFEYEDLFDASPPPSEFFSRGLPVTLDDTELPSIQSLQETSKRPADSSNKTRPTKLVRTTSPKKVKSLSESLDQDEIDTVDLRNIETELQWEEKKKRDAAAIMAKEQSQENKPKLVKLSDFQCIICMDSPTDLTVTHCGHLFCSECLHQALYAGEKKCCPVCRTTIHLPKTGARQGKNGIFALEMKLMTSKKKGKQSFSSQLNSV</sequence>
<dbReference type="PROSITE" id="PS00518">
    <property type="entry name" value="ZF_RING_1"/>
    <property type="match status" value="1"/>
</dbReference>
<evidence type="ECO:0000256" key="5">
    <source>
        <dbReference type="SAM" id="MobiDB-lite"/>
    </source>
</evidence>
<keyword evidence="2 4" id="KW-0863">Zinc-finger</keyword>
<dbReference type="EMBL" id="KE375038">
    <property type="protein sequence ID" value="EPQ65120.1"/>
    <property type="molecule type" value="Genomic_DNA"/>
</dbReference>
<protein>
    <submittedName>
        <fullName evidence="8">Bgt-4732</fullName>
    </submittedName>
</protein>
<evidence type="ECO:0000313" key="7">
    <source>
        <dbReference type="EMBL" id="EPQ65120.1"/>
    </source>
</evidence>
<evidence type="ECO:0000313" key="8">
    <source>
        <dbReference type="EMBL" id="SUZ09950.1"/>
    </source>
</evidence>
<dbReference type="OrthoDB" id="6270329at2759"/>
<dbReference type="InterPro" id="IPR017907">
    <property type="entry name" value="Znf_RING_CS"/>
</dbReference>
<feature type="domain" description="RING-type" evidence="6">
    <location>
        <begin position="222"/>
        <end position="262"/>
    </location>
</feature>
<evidence type="ECO:0000256" key="2">
    <source>
        <dbReference type="ARBA" id="ARBA00022771"/>
    </source>
</evidence>
<dbReference type="GO" id="GO:0061630">
    <property type="term" value="F:ubiquitin protein ligase activity"/>
    <property type="evidence" value="ECO:0007669"/>
    <property type="project" value="InterPro"/>
</dbReference>
<keyword evidence="3" id="KW-0862">Zinc</keyword>
<dbReference type="PANTHER" id="PTHR47094">
    <property type="entry name" value="ELFLESS, ISOFORM B"/>
    <property type="match status" value="1"/>
</dbReference>
<accession>A0A061HND8</accession>
<keyword evidence="1" id="KW-0479">Metal-binding</keyword>
<evidence type="ECO:0000313" key="9">
    <source>
        <dbReference type="Proteomes" id="UP000053110"/>
    </source>
</evidence>
<feature type="region of interest" description="Disordered" evidence="5">
    <location>
        <begin position="42"/>
        <end position="83"/>
    </location>
</feature>
<dbReference type="SUPFAM" id="SSF57850">
    <property type="entry name" value="RING/U-box"/>
    <property type="match status" value="1"/>
</dbReference>
<evidence type="ECO:0000256" key="1">
    <source>
        <dbReference type="ARBA" id="ARBA00022723"/>
    </source>
</evidence>
<dbReference type="PANTHER" id="PTHR47094:SF1">
    <property type="entry name" value="RING-TYPE E3 UBIQUITIN TRANSFERASE"/>
    <property type="match status" value="1"/>
</dbReference>
<evidence type="ECO:0000259" key="6">
    <source>
        <dbReference type="PROSITE" id="PS50089"/>
    </source>
</evidence>
<dbReference type="SMART" id="SM00184">
    <property type="entry name" value="RING"/>
    <property type="match status" value="1"/>
</dbReference>
<name>A0A061HND8_BLUGR</name>
<dbReference type="AlphaFoldDB" id="A0A061HND8"/>
<reference evidence="7" key="2">
    <citation type="submission" date="2013-01" db="EMBL/GenBank/DDBJ databases">
        <title>The wheat powdery mildew genome reveals unique evolution of an obligate biotroph.</title>
        <authorList>
            <person name="Oberhaensli S."/>
            <person name="Wicker T."/>
            <person name="Keller B."/>
        </authorList>
    </citation>
    <scope>NUCLEOTIDE SEQUENCE</scope>
    <source>
        <strain evidence="7">96224</strain>
    </source>
</reference>
<reference evidence="8" key="3">
    <citation type="submission" date="2018-07" db="EMBL/GenBank/DDBJ databases">
        <authorList>
            <person name="Quirk P.G."/>
            <person name="Krulwich T.A."/>
        </authorList>
    </citation>
    <scope>NUCLEOTIDE SEQUENCE</scope>
    <source>
        <strain evidence="8">96224</strain>
    </source>
</reference>
<dbReference type="GO" id="GO:0006511">
    <property type="term" value="P:ubiquitin-dependent protein catabolic process"/>
    <property type="evidence" value="ECO:0007669"/>
    <property type="project" value="TreeGrafter"/>
</dbReference>
<dbReference type="Pfam" id="PF13920">
    <property type="entry name" value="zf-C3HC4_3"/>
    <property type="match status" value="1"/>
</dbReference>
<feature type="compositionally biased region" description="Polar residues" evidence="5">
    <location>
        <begin position="49"/>
        <end position="74"/>
    </location>
</feature>
<dbReference type="GO" id="GO:0140082">
    <property type="term" value="F:SUMO-ubiquitin ligase activity"/>
    <property type="evidence" value="ECO:0007669"/>
    <property type="project" value="TreeGrafter"/>
</dbReference>
<evidence type="ECO:0000256" key="3">
    <source>
        <dbReference type="ARBA" id="ARBA00022833"/>
    </source>
</evidence>
<dbReference type="InterPro" id="IPR049627">
    <property type="entry name" value="SLX8"/>
</dbReference>
<proteinExistence type="predicted"/>
<feature type="compositionally biased region" description="Polar residues" evidence="5">
    <location>
        <begin position="145"/>
        <end position="159"/>
    </location>
</feature>
<gene>
    <name evidence="7" type="ORF">BGT96224_4732</name>
    <name evidence="8" type="ORF">BGT96224V2_LOCUS3117</name>
</gene>
<feature type="non-terminal residue" evidence="8">
    <location>
        <position position="304"/>
    </location>
</feature>
<evidence type="ECO:0000256" key="4">
    <source>
        <dbReference type="PROSITE-ProRule" id="PRU00175"/>
    </source>
</evidence>
<dbReference type="GO" id="GO:0008270">
    <property type="term" value="F:zinc ion binding"/>
    <property type="evidence" value="ECO:0007669"/>
    <property type="project" value="UniProtKB-KW"/>
</dbReference>